<dbReference type="GO" id="GO:0005730">
    <property type="term" value="C:nucleolus"/>
    <property type="evidence" value="ECO:0007669"/>
    <property type="project" value="TreeGrafter"/>
</dbReference>
<dbReference type="OMA" id="RHWKPNA"/>
<evidence type="ECO:0000313" key="13">
    <source>
        <dbReference type="Proteomes" id="UP000014500"/>
    </source>
</evidence>
<reference evidence="12" key="2">
    <citation type="submission" date="2015-02" db="UniProtKB">
        <authorList>
            <consortium name="EnsemblMetazoa"/>
        </authorList>
    </citation>
    <scope>IDENTIFICATION</scope>
</reference>
<evidence type="ECO:0000256" key="4">
    <source>
        <dbReference type="ARBA" id="ARBA00022737"/>
    </source>
</evidence>
<feature type="domain" description="Histone-binding protein RBBP4-like N-terminal" evidence="11">
    <location>
        <begin position="20"/>
        <end position="87"/>
    </location>
</feature>
<dbReference type="Pfam" id="PF08662">
    <property type="entry name" value="eIF2A"/>
    <property type="match status" value="1"/>
</dbReference>
<dbReference type="PROSITE" id="PS00678">
    <property type="entry name" value="WD_REPEATS_1"/>
    <property type="match status" value="1"/>
</dbReference>
<keyword evidence="2" id="KW-0396">Initiation factor</keyword>
<feature type="compositionally biased region" description="Acidic residues" evidence="9">
    <location>
        <begin position="96"/>
        <end position="123"/>
    </location>
</feature>
<dbReference type="InterPro" id="IPR001680">
    <property type="entry name" value="WD40_rpt"/>
</dbReference>
<dbReference type="PROSITE" id="PS50082">
    <property type="entry name" value="WD_REPEATS_2"/>
    <property type="match status" value="3"/>
</dbReference>
<dbReference type="InterPro" id="IPR019775">
    <property type="entry name" value="WD40_repeat_CS"/>
</dbReference>
<feature type="region of interest" description="Disordered" evidence="9">
    <location>
        <begin position="91"/>
        <end position="127"/>
    </location>
</feature>
<evidence type="ECO:0000259" key="10">
    <source>
        <dbReference type="Pfam" id="PF08662"/>
    </source>
</evidence>
<feature type="repeat" description="WD" evidence="8">
    <location>
        <begin position="288"/>
        <end position="322"/>
    </location>
</feature>
<keyword evidence="6" id="KW-0539">Nucleus</keyword>
<accession>T1J1V9</accession>
<dbReference type="Pfam" id="PF12265">
    <property type="entry name" value="CAF1C_H4-bd"/>
    <property type="match status" value="1"/>
</dbReference>
<dbReference type="PhylomeDB" id="T1J1V9"/>
<dbReference type="EnsemblMetazoa" id="SMAR007532-RA">
    <property type="protein sequence ID" value="SMAR007532-PA"/>
    <property type="gene ID" value="SMAR007532"/>
</dbReference>
<dbReference type="InterPro" id="IPR013979">
    <property type="entry name" value="TIF_beta_prop-like"/>
</dbReference>
<dbReference type="InterPro" id="IPR020472">
    <property type="entry name" value="WD40_PAC1"/>
</dbReference>
<dbReference type="InterPro" id="IPR036322">
    <property type="entry name" value="WD40_repeat_dom_sf"/>
</dbReference>
<evidence type="ECO:0000256" key="8">
    <source>
        <dbReference type="PROSITE-ProRule" id="PRU00221"/>
    </source>
</evidence>
<evidence type="ECO:0000259" key="11">
    <source>
        <dbReference type="Pfam" id="PF12265"/>
    </source>
</evidence>
<dbReference type="Gene3D" id="2.130.10.10">
    <property type="entry name" value="YVTN repeat-like/Quinoprotein amine dehydrogenase"/>
    <property type="match status" value="1"/>
</dbReference>
<dbReference type="SMART" id="SM00320">
    <property type="entry name" value="WD40"/>
    <property type="match status" value="4"/>
</dbReference>
<dbReference type="SUPFAM" id="SSF50978">
    <property type="entry name" value="WD40 repeat-like"/>
    <property type="match status" value="1"/>
</dbReference>
<organism evidence="12 13">
    <name type="scientific">Strigamia maritima</name>
    <name type="common">European centipede</name>
    <name type="synonym">Geophilus maritimus</name>
    <dbReference type="NCBI Taxonomy" id="126957"/>
    <lineage>
        <taxon>Eukaryota</taxon>
        <taxon>Metazoa</taxon>
        <taxon>Ecdysozoa</taxon>
        <taxon>Arthropoda</taxon>
        <taxon>Myriapoda</taxon>
        <taxon>Chilopoda</taxon>
        <taxon>Pleurostigmophora</taxon>
        <taxon>Geophilomorpha</taxon>
        <taxon>Linotaeniidae</taxon>
        <taxon>Strigamia</taxon>
    </lineage>
</organism>
<dbReference type="InterPro" id="IPR051972">
    <property type="entry name" value="Glutamate-rich_WD_repeat"/>
</dbReference>
<evidence type="ECO:0000256" key="5">
    <source>
        <dbReference type="ARBA" id="ARBA00022917"/>
    </source>
</evidence>
<dbReference type="GO" id="GO:0003743">
    <property type="term" value="F:translation initiation factor activity"/>
    <property type="evidence" value="ECO:0007669"/>
    <property type="project" value="UniProtKB-KW"/>
</dbReference>
<evidence type="ECO:0000256" key="3">
    <source>
        <dbReference type="ARBA" id="ARBA00022574"/>
    </source>
</evidence>
<protein>
    <recommendedName>
        <fullName evidence="7">Glutamate-rich WD repeat-containing protein 1</fullName>
    </recommendedName>
</protein>
<evidence type="ECO:0000256" key="1">
    <source>
        <dbReference type="ARBA" id="ARBA00004123"/>
    </source>
</evidence>
<proteinExistence type="predicted"/>
<keyword evidence="13" id="KW-1185">Reference proteome</keyword>
<name>T1J1V9_STRMM</name>
<dbReference type="HOGENOM" id="CLU_025272_1_1_1"/>
<dbReference type="PROSITE" id="PS50294">
    <property type="entry name" value="WD_REPEATS_REGION"/>
    <property type="match status" value="3"/>
</dbReference>
<dbReference type="InterPro" id="IPR015943">
    <property type="entry name" value="WD40/YVTN_repeat-like_dom_sf"/>
</dbReference>
<dbReference type="eggNOG" id="KOG0302">
    <property type="taxonomic scope" value="Eukaryota"/>
</dbReference>
<dbReference type="Proteomes" id="UP000014500">
    <property type="component" value="Unassembled WGS sequence"/>
</dbReference>
<dbReference type="PANTHER" id="PTHR45903">
    <property type="entry name" value="GLUTAMATE-RICH WD REPEAT-CONTAINING PROTEIN 1"/>
    <property type="match status" value="1"/>
</dbReference>
<dbReference type="STRING" id="126957.T1J1V9"/>
<evidence type="ECO:0000313" key="12">
    <source>
        <dbReference type="EnsemblMetazoa" id="SMAR007532-PA"/>
    </source>
</evidence>
<dbReference type="PRINTS" id="PR00320">
    <property type="entry name" value="GPROTEINBRPT"/>
</dbReference>
<dbReference type="GO" id="GO:0042254">
    <property type="term" value="P:ribosome biogenesis"/>
    <property type="evidence" value="ECO:0007669"/>
    <property type="project" value="TreeGrafter"/>
</dbReference>
<keyword evidence="3 8" id="KW-0853">WD repeat</keyword>
<evidence type="ECO:0000256" key="7">
    <source>
        <dbReference type="ARBA" id="ARBA00040876"/>
    </source>
</evidence>
<evidence type="ECO:0000256" key="2">
    <source>
        <dbReference type="ARBA" id="ARBA00022540"/>
    </source>
</evidence>
<sequence>MESRKRPRKEEKAVFSNVENDDEFDKSAYSMHHVAQTGAPCLSFDVIADKLGANRTQFPHTAYLVAGTQASLANRNKLIVTKMSNLNKIKIKTKENEDEEEDEDDDDDDDDDSSDSSDDEDDAEKPNMIFASVKQKSCINRVRARNVNETTLAATWSESGSVDIWNLTDQLNALDDPQRMVAYLRREKAPKPAFTFTGHSTEGFALDWSLIKPGYLATGDCNKCIHVWKPQEGGTWQIDERPYESHTGSVEDVQWSPNEANVFASCSVDKSIRVWDVRTPKEAMLVVADAHDSDVNVISWNRTDPFIVSGGDDGVIKVWDLKLIETKKPVAVFKHHTAPVTSVEWNPNDSTVFAASGGDDQLTQWDLSVEKDGEMETEDEDEDEDETKDLPPQLLFVHEGQREIKELHWHPQIPGVVISTANTGFNVFRTISV</sequence>
<dbReference type="PANTHER" id="PTHR45903:SF1">
    <property type="entry name" value="GLUTAMATE-RICH WD REPEAT-CONTAINING PROTEIN 1"/>
    <property type="match status" value="1"/>
</dbReference>
<feature type="domain" description="Translation initiation factor beta propellor-like" evidence="10">
    <location>
        <begin position="246"/>
        <end position="356"/>
    </location>
</feature>
<reference evidence="13" key="1">
    <citation type="submission" date="2011-05" db="EMBL/GenBank/DDBJ databases">
        <authorList>
            <person name="Richards S.R."/>
            <person name="Qu J."/>
            <person name="Jiang H."/>
            <person name="Jhangiani S.N."/>
            <person name="Agravi P."/>
            <person name="Goodspeed R."/>
            <person name="Gross S."/>
            <person name="Mandapat C."/>
            <person name="Jackson L."/>
            <person name="Mathew T."/>
            <person name="Pu L."/>
            <person name="Thornton R."/>
            <person name="Saada N."/>
            <person name="Wilczek-Boney K.B."/>
            <person name="Lee S."/>
            <person name="Kovar C."/>
            <person name="Wu Y."/>
            <person name="Scherer S.E."/>
            <person name="Worley K.C."/>
            <person name="Muzny D.M."/>
            <person name="Gibbs R."/>
        </authorList>
    </citation>
    <scope>NUCLEOTIDE SEQUENCE</scope>
    <source>
        <strain evidence="13">Brora</strain>
    </source>
</reference>
<feature type="repeat" description="WD" evidence="8">
    <location>
        <begin position="333"/>
        <end position="368"/>
    </location>
</feature>
<comment type="subcellular location">
    <subcellularLocation>
        <location evidence="1">Nucleus</location>
    </subcellularLocation>
</comment>
<feature type="repeat" description="WD" evidence="8">
    <location>
        <begin position="243"/>
        <end position="285"/>
    </location>
</feature>
<dbReference type="InterPro" id="IPR022052">
    <property type="entry name" value="Histone-bd_RBBP4-like_N"/>
</dbReference>
<keyword evidence="4" id="KW-0677">Repeat</keyword>
<evidence type="ECO:0000256" key="9">
    <source>
        <dbReference type="SAM" id="MobiDB-lite"/>
    </source>
</evidence>
<keyword evidence="5" id="KW-0648">Protein biosynthesis</keyword>
<evidence type="ECO:0000256" key="6">
    <source>
        <dbReference type="ARBA" id="ARBA00023242"/>
    </source>
</evidence>
<dbReference type="EMBL" id="JH431789">
    <property type="status" value="NOT_ANNOTATED_CDS"/>
    <property type="molecule type" value="Genomic_DNA"/>
</dbReference>
<dbReference type="AlphaFoldDB" id="T1J1V9"/>